<comment type="caution">
    <text evidence="5">The sequence shown here is derived from an EMBL/GenBank/DDBJ whole genome shotgun (WGS) entry which is preliminary data.</text>
</comment>
<comment type="similarity">
    <text evidence="1">Belongs to the BlaI transcriptional regulatory family.</text>
</comment>
<proteinExistence type="inferred from homology"/>
<dbReference type="InterPro" id="IPR014071">
    <property type="entry name" value="Cu_transp_CopY/TcrY"/>
</dbReference>
<dbReference type="Gene3D" id="1.10.10.10">
    <property type="entry name" value="Winged helix-like DNA-binding domain superfamily/Winged helix DNA-binding domain"/>
    <property type="match status" value="1"/>
</dbReference>
<dbReference type="Pfam" id="PF03965">
    <property type="entry name" value="Penicillinase_R"/>
    <property type="match status" value="1"/>
</dbReference>
<keyword evidence="3" id="KW-0238">DNA-binding</keyword>
<dbReference type="EMBL" id="CAKKNS010000001">
    <property type="protein sequence ID" value="CAH0416002.1"/>
    <property type="molecule type" value="Genomic_DNA"/>
</dbReference>
<keyword evidence="6" id="KW-1185">Reference proteome</keyword>
<evidence type="ECO:0000256" key="3">
    <source>
        <dbReference type="ARBA" id="ARBA00023125"/>
    </source>
</evidence>
<evidence type="ECO:0000313" key="6">
    <source>
        <dbReference type="Proteomes" id="UP000789707"/>
    </source>
</evidence>
<dbReference type="InterPro" id="IPR005650">
    <property type="entry name" value="BlaI_family"/>
</dbReference>
<protein>
    <submittedName>
        <fullName evidence="5">Transcriptional repressor CopY</fullName>
    </submittedName>
</protein>
<evidence type="ECO:0000256" key="4">
    <source>
        <dbReference type="ARBA" id="ARBA00023163"/>
    </source>
</evidence>
<evidence type="ECO:0000313" key="5">
    <source>
        <dbReference type="EMBL" id="CAH0416002.1"/>
    </source>
</evidence>
<dbReference type="InterPro" id="IPR036388">
    <property type="entry name" value="WH-like_DNA-bd_sf"/>
</dbReference>
<dbReference type="Proteomes" id="UP000789707">
    <property type="component" value="Unassembled WGS sequence"/>
</dbReference>
<keyword evidence="2" id="KW-0805">Transcription regulation</keyword>
<evidence type="ECO:0000256" key="1">
    <source>
        <dbReference type="ARBA" id="ARBA00011046"/>
    </source>
</evidence>
<organism evidence="5 6">
    <name type="scientific">Periweissella fabaria</name>
    <dbReference type="NCBI Taxonomy" id="546157"/>
    <lineage>
        <taxon>Bacteria</taxon>
        <taxon>Bacillati</taxon>
        <taxon>Bacillota</taxon>
        <taxon>Bacilli</taxon>
        <taxon>Lactobacillales</taxon>
        <taxon>Lactobacillaceae</taxon>
        <taxon>Periweissella</taxon>
    </lineage>
</organism>
<name>A0ABM8Z462_9LACO</name>
<dbReference type="InterPro" id="IPR036390">
    <property type="entry name" value="WH_DNA-bd_sf"/>
</dbReference>
<sequence length="148" mass="16657">MESMEVNGTEMTSAEWELMRIVWTKGQASSTDIIHLIQLKKDWSESTVKTLLHRLVSKNYLSTTKEGRRFIYTPLIDEGPAVQQITSDLFNQICDMEKGPLLLKLIKETTLSQADITSMQAALTVKAPNAPTEIHCHCLPDDTCNKCC</sequence>
<accession>A0ABM8Z462</accession>
<dbReference type="PIRSF" id="PIRSF019455">
    <property type="entry name" value="CopR_AtkY"/>
    <property type="match status" value="1"/>
</dbReference>
<evidence type="ECO:0000256" key="2">
    <source>
        <dbReference type="ARBA" id="ARBA00023015"/>
    </source>
</evidence>
<dbReference type="SUPFAM" id="SSF46785">
    <property type="entry name" value="Winged helix' DNA-binding domain"/>
    <property type="match status" value="1"/>
</dbReference>
<gene>
    <name evidence="5" type="primary">copY</name>
    <name evidence="5" type="ORF">WFA24289_00301</name>
</gene>
<keyword evidence="4" id="KW-0804">Transcription</keyword>
<dbReference type="NCBIfam" id="TIGR02698">
    <property type="entry name" value="CopY_TcrY"/>
    <property type="match status" value="1"/>
</dbReference>
<dbReference type="RefSeq" id="WP_230096067.1">
    <property type="nucleotide sequence ID" value="NZ_CAKKNS010000001.1"/>
</dbReference>
<reference evidence="5 6" key="1">
    <citation type="submission" date="2021-11" db="EMBL/GenBank/DDBJ databases">
        <authorList>
            <person name="Depoorter E."/>
        </authorList>
    </citation>
    <scope>NUCLEOTIDE SEQUENCE [LARGE SCALE GENOMIC DNA]</scope>
    <source>
        <strain evidence="5 6">LMG 24289</strain>
    </source>
</reference>